<evidence type="ECO:0000256" key="1">
    <source>
        <dbReference type="ARBA" id="ARBA00006096"/>
    </source>
</evidence>
<keyword evidence="5" id="KW-1185">Reference proteome</keyword>
<dbReference type="InterPro" id="IPR012338">
    <property type="entry name" value="Beta-lactam/transpept-like"/>
</dbReference>
<accession>A0ABV1FTA2</accession>
<dbReference type="Gene3D" id="3.40.710.10">
    <property type="entry name" value="DD-peptidase/beta-lactamase superfamily"/>
    <property type="match status" value="1"/>
</dbReference>
<evidence type="ECO:0000256" key="2">
    <source>
        <dbReference type="ARBA" id="ARBA00022801"/>
    </source>
</evidence>
<keyword evidence="4" id="KW-0645">Protease</keyword>
<dbReference type="Gene3D" id="3.50.80.20">
    <property type="entry name" value="D-Ala-D-Ala carboxypeptidase C, peptidase S13"/>
    <property type="match status" value="1"/>
</dbReference>
<dbReference type="EC" id="3.4.16.4" evidence="4"/>
<keyword evidence="2 4" id="KW-0378">Hydrolase</keyword>
<dbReference type="GO" id="GO:0009002">
    <property type="term" value="F:serine-type D-Ala-D-Ala carboxypeptidase activity"/>
    <property type="evidence" value="ECO:0007669"/>
    <property type="project" value="UniProtKB-EC"/>
</dbReference>
<sequence length="422" mass="46390">MKSSPRSFRFPLIILSSLLAVAALVGCGGKDTKDAVAPAKKADTGIPVDANLKQRLDEFAHKPRVAGRFGLCVYDLTADKPVYAFQENDPIPSASCMKLLSGVAGYHLLGTHYNYETSLFIKGRVADGLLRGSVILKGSADPNFTPDDLKFMARMLRKNGVKELDGNIILDLLLNEPVQAEVHWYPWDLERSKYGLLYQGSTRIGNALVAACKAQGIKVKADQVETSKTPRGAHRVARSIRTIDRVVERMWKNSSNTRATAMLYTIGQHLNANDSAQKVGVAYLNKFLKQTIHENNPKIVVHDGCGLCRYNRLSAQSLVDILRYGYADKAIFNRLWKHLSVAGVDGTACRLLSDPELRGKLRVKTGTLSHPYGISTLAGYCEAPNGHLLAFAIMDSEMSVLDAHVLQRNLCKVLVKEVKGAK</sequence>
<reference evidence="4 5" key="1">
    <citation type="submission" date="2024-04" db="EMBL/GenBank/DDBJ databases">
        <title>Human intestinal bacterial collection.</title>
        <authorList>
            <person name="Pauvert C."/>
            <person name="Hitch T.C.A."/>
            <person name="Clavel T."/>
        </authorList>
    </citation>
    <scope>NUCLEOTIDE SEQUENCE [LARGE SCALE GENOMIC DNA]</scope>
    <source>
        <strain evidence="4 5">CLA-AA-H145</strain>
    </source>
</reference>
<dbReference type="SUPFAM" id="SSF56601">
    <property type="entry name" value="beta-lactamase/transpeptidase-like"/>
    <property type="match status" value="1"/>
</dbReference>
<dbReference type="EMBL" id="JBBNFP010000054">
    <property type="protein sequence ID" value="MEQ2487530.1"/>
    <property type="molecule type" value="Genomic_DNA"/>
</dbReference>
<comment type="caution">
    <text evidence="4">The sequence shown here is derived from an EMBL/GenBank/DDBJ whole genome shotgun (WGS) entry which is preliminary data.</text>
</comment>
<proteinExistence type="inferred from homology"/>
<dbReference type="PRINTS" id="PR00922">
    <property type="entry name" value="DADACBPTASE3"/>
</dbReference>
<dbReference type="InterPro" id="IPR000667">
    <property type="entry name" value="Peptidase_S13"/>
</dbReference>
<evidence type="ECO:0000313" key="4">
    <source>
        <dbReference type="EMBL" id="MEQ2487530.1"/>
    </source>
</evidence>
<dbReference type="Pfam" id="PF02113">
    <property type="entry name" value="Peptidase_S13"/>
    <property type="match status" value="2"/>
</dbReference>
<dbReference type="PROSITE" id="PS51257">
    <property type="entry name" value="PROKAR_LIPOPROTEIN"/>
    <property type="match status" value="1"/>
</dbReference>
<dbReference type="RefSeq" id="WP_215760605.1">
    <property type="nucleotide sequence ID" value="NZ_JAHKBE010000055.1"/>
</dbReference>
<dbReference type="Proteomes" id="UP001487296">
    <property type="component" value="Unassembled WGS sequence"/>
</dbReference>
<feature type="signal peptide" evidence="3">
    <location>
        <begin position="1"/>
        <end position="22"/>
    </location>
</feature>
<protein>
    <submittedName>
        <fullName evidence="4">D-alanyl-D-alanine carboxypeptidase</fullName>
        <ecNumber evidence="4">3.4.16.4</ecNumber>
    </submittedName>
</protein>
<name>A0ABV1FTA2_9BACT</name>
<evidence type="ECO:0000313" key="5">
    <source>
        <dbReference type="Proteomes" id="UP001487296"/>
    </source>
</evidence>
<dbReference type="PANTHER" id="PTHR30023:SF0">
    <property type="entry name" value="PENICILLIN-SENSITIVE CARBOXYPEPTIDASE A"/>
    <property type="match status" value="1"/>
</dbReference>
<evidence type="ECO:0000256" key="3">
    <source>
        <dbReference type="SAM" id="SignalP"/>
    </source>
</evidence>
<organism evidence="4 5">
    <name type="scientific">Hallella faecis</name>
    <dbReference type="NCBI Taxonomy" id="2841596"/>
    <lineage>
        <taxon>Bacteria</taxon>
        <taxon>Pseudomonadati</taxon>
        <taxon>Bacteroidota</taxon>
        <taxon>Bacteroidia</taxon>
        <taxon>Bacteroidales</taxon>
        <taxon>Prevotellaceae</taxon>
        <taxon>Hallella</taxon>
    </lineage>
</organism>
<gene>
    <name evidence="4" type="ORF">AAAT34_10835</name>
</gene>
<keyword evidence="3" id="KW-0732">Signal</keyword>
<keyword evidence="4" id="KW-0121">Carboxypeptidase</keyword>
<comment type="similarity">
    <text evidence="1">Belongs to the peptidase S13 family.</text>
</comment>
<feature type="chain" id="PRO_5045688935" evidence="3">
    <location>
        <begin position="23"/>
        <end position="422"/>
    </location>
</feature>
<dbReference type="PANTHER" id="PTHR30023">
    <property type="entry name" value="D-ALANYL-D-ALANINE CARBOXYPEPTIDASE"/>
    <property type="match status" value="1"/>
</dbReference>